<keyword evidence="1" id="KW-0812">Transmembrane</keyword>
<accession>A0ABP4YN71</accession>
<evidence type="ECO:0000256" key="1">
    <source>
        <dbReference type="SAM" id="Phobius"/>
    </source>
</evidence>
<dbReference type="Proteomes" id="UP001500218">
    <property type="component" value="Unassembled WGS sequence"/>
</dbReference>
<keyword evidence="3" id="KW-1185">Reference proteome</keyword>
<evidence type="ECO:0000313" key="3">
    <source>
        <dbReference type="Proteomes" id="UP001500218"/>
    </source>
</evidence>
<feature type="transmembrane region" description="Helical" evidence="1">
    <location>
        <begin position="163"/>
        <end position="187"/>
    </location>
</feature>
<evidence type="ECO:0000313" key="2">
    <source>
        <dbReference type="EMBL" id="GAA1824875.1"/>
    </source>
</evidence>
<dbReference type="Pfam" id="PF22564">
    <property type="entry name" value="HAAS"/>
    <property type="match status" value="1"/>
</dbReference>
<gene>
    <name evidence="2" type="ORF">GCM10009682_51220</name>
</gene>
<comment type="caution">
    <text evidence="2">The sequence shown here is derived from an EMBL/GenBank/DDBJ whole genome shotgun (WGS) entry which is preliminary data.</text>
</comment>
<organism evidence="2 3">
    <name type="scientific">Luedemannella flava</name>
    <dbReference type="NCBI Taxonomy" id="349316"/>
    <lineage>
        <taxon>Bacteria</taxon>
        <taxon>Bacillati</taxon>
        <taxon>Actinomycetota</taxon>
        <taxon>Actinomycetes</taxon>
        <taxon>Micromonosporales</taxon>
        <taxon>Micromonosporaceae</taxon>
        <taxon>Luedemannella</taxon>
    </lineage>
</organism>
<dbReference type="NCBIfam" id="NF038403">
    <property type="entry name" value="perm_prefix_1"/>
    <property type="match status" value="1"/>
</dbReference>
<reference evidence="3" key="1">
    <citation type="journal article" date="2019" name="Int. J. Syst. Evol. Microbiol.">
        <title>The Global Catalogue of Microorganisms (GCM) 10K type strain sequencing project: providing services to taxonomists for standard genome sequencing and annotation.</title>
        <authorList>
            <consortium name="The Broad Institute Genomics Platform"/>
            <consortium name="The Broad Institute Genome Sequencing Center for Infectious Disease"/>
            <person name="Wu L."/>
            <person name="Ma J."/>
        </authorList>
    </citation>
    <scope>NUCLEOTIDE SEQUENCE [LARGE SCALE GENOMIC DNA]</scope>
    <source>
        <strain evidence="3">JCM 13250</strain>
    </source>
</reference>
<keyword evidence="1" id="KW-1133">Transmembrane helix</keyword>
<feature type="transmembrane region" description="Helical" evidence="1">
    <location>
        <begin position="94"/>
        <end position="115"/>
    </location>
</feature>
<keyword evidence="1" id="KW-0472">Membrane</keyword>
<sequence length="231" mass="23611">MASHHLTAGPVSVATPLDRYLADLAARLRGPRAARTRVLAEVRDGLADTIDTHLAGGMTPDAAAAAAIGEFGDPATIASAFAGELATASARRTVAAFIVTGPLVGIWWLLLLHPAPWRSGVVALLFAIPALPLVALAIATAGGTFATTGRLMRWLPETSGVRALAAATIIAILCLAGDLTVLATLAVHLATGWHAPAMLIGAAATASMVRIAATAAAIRSTRAMRERLRPA</sequence>
<name>A0ABP4YN71_9ACTN</name>
<feature type="transmembrane region" description="Helical" evidence="1">
    <location>
        <begin position="193"/>
        <end position="218"/>
    </location>
</feature>
<dbReference type="RefSeq" id="WP_344137606.1">
    <property type="nucleotide sequence ID" value="NZ_BAAALT010000215.1"/>
</dbReference>
<dbReference type="InterPro" id="IPR047928">
    <property type="entry name" value="Perm_prefix_1"/>
</dbReference>
<dbReference type="EMBL" id="BAAALT010000215">
    <property type="protein sequence ID" value="GAA1824875.1"/>
    <property type="molecule type" value="Genomic_DNA"/>
</dbReference>
<protein>
    <recommendedName>
        <fullName evidence="4">DUF1700 domain-containing protein</fullName>
    </recommendedName>
</protein>
<feature type="transmembrane region" description="Helical" evidence="1">
    <location>
        <begin position="121"/>
        <end position="142"/>
    </location>
</feature>
<proteinExistence type="predicted"/>
<evidence type="ECO:0008006" key="4">
    <source>
        <dbReference type="Google" id="ProtNLM"/>
    </source>
</evidence>